<comment type="caution">
    <text evidence="1">The sequence shown here is derived from an EMBL/GenBank/DDBJ whole genome shotgun (WGS) entry which is preliminary data.</text>
</comment>
<dbReference type="Proteomes" id="UP001597374">
    <property type="component" value="Unassembled WGS sequence"/>
</dbReference>
<evidence type="ECO:0000313" key="2">
    <source>
        <dbReference type="Proteomes" id="UP001597374"/>
    </source>
</evidence>
<name>A0ABW5D0H6_9BACT</name>
<keyword evidence="2" id="KW-1185">Reference proteome</keyword>
<dbReference type="EMBL" id="JBHUIM010000003">
    <property type="protein sequence ID" value="MFD2248186.1"/>
    <property type="molecule type" value="Genomic_DNA"/>
</dbReference>
<protein>
    <recommendedName>
        <fullName evidence="3">Lipoprotein</fullName>
    </recommendedName>
</protein>
<dbReference type="PROSITE" id="PS51257">
    <property type="entry name" value="PROKAR_LIPOPROTEIN"/>
    <property type="match status" value="1"/>
</dbReference>
<accession>A0ABW5D0H6</accession>
<organism evidence="1 2">
    <name type="scientific">Pontibacter ruber</name>
    <dbReference type="NCBI Taxonomy" id="1343895"/>
    <lineage>
        <taxon>Bacteria</taxon>
        <taxon>Pseudomonadati</taxon>
        <taxon>Bacteroidota</taxon>
        <taxon>Cytophagia</taxon>
        <taxon>Cytophagales</taxon>
        <taxon>Hymenobacteraceae</taxon>
        <taxon>Pontibacter</taxon>
    </lineage>
</organism>
<evidence type="ECO:0000313" key="1">
    <source>
        <dbReference type="EMBL" id="MFD2248186.1"/>
    </source>
</evidence>
<reference evidence="2" key="1">
    <citation type="journal article" date="2019" name="Int. J. Syst. Evol. Microbiol.">
        <title>The Global Catalogue of Microorganisms (GCM) 10K type strain sequencing project: providing services to taxonomists for standard genome sequencing and annotation.</title>
        <authorList>
            <consortium name="The Broad Institute Genomics Platform"/>
            <consortium name="The Broad Institute Genome Sequencing Center for Infectious Disease"/>
            <person name="Wu L."/>
            <person name="Ma J."/>
        </authorList>
    </citation>
    <scope>NUCLEOTIDE SEQUENCE [LARGE SCALE GENOMIC DNA]</scope>
    <source>
        <strain evidence="2">CGMCC 4.1782</strain>
    </source>
</reference>
<dbReference type="RefSeq" id="WP_250431882.1">
    <property type="nucleotide sequence ID" value="NZ_JALPRR010000004.1"/>
</dbReference>
<evidence type="ECO:0008006" key="3">
    <source>
        <dbReference type="Google" id="ProtNLM"/>
    </source>
</evidence>
<gene>
    <name evidence="1" type="ORF">ACFSKP_18100</name>
</gene>
<sequence>MKTAAFFKTVLMLASVLFLLSCEKESISELKVTKEDALGRVGDKVERPLTGTLYTSSTFYPDIEGGWDPENPTNVPAFYPGMGEGNVSHFGKIFTMFNQHAYGYSDPPTDPTTALGKSIPITEHLSLDTLKSYGFTEEDLSEIEAAGVGAIITDKHGNSIWAEGTSQYISLPDNPQRDLVIWEYEITGGTGKFEDAEGHFTLKGYTDVIMHADGTVTTKDELTIDGVIIY</sequence>
<proteinExistence type="predicted"/>